<organism evidence="2 3">
    <name type="scientific">Brevibacterium aurantiacum</name>
    <dbReference type="NCBI Taxonomy" id="273384"/>
    <lineage>
        <taxon>Bacteria</taxon>
        <taxon>Bacillati</taxon>
        <taxon>Actinomycetota</taxon>
        <taxon>Actinomycetes</taxon>
        <taxon>Micrococcales</taxon>
        <taxon>Brevibacteriaceae</taxon>
        <taxon>Brevibacterium</taxon>
    </lineage>
</organism>
<comment type="caution">
    <text evidence="2">The sequence shown here is derived from an EMBL/GenBank/DDBJ whole genome shotgun (WGS) entry which is preliminary data.</text>
</comment>
<reference evidence="2" key="1">
    <citation type="submission" date="2017-03" db="EMBL/GenBank/DDBJ databases">
        <authorList>
            <person name="Monnet C."/>
        </authorList>
    </citation>
    <scope>NUCLEOTIDE SEQUENCE [LARGE SCALE GENOMIC DNA]</scope>
    <source>
        <strain evidence="2">ATCC 9175</strain>
    </source>
</reference>
<gene>
    <name evidence="2" type="ORF">BAUR9175_02450</name>
</gene>
<dbReference type="RefSeq" id="WP_101583938.1">
    <property type="nucleotide sequence ID" value="NZ_BJME01000014.1"/>
</dbReference>
<protein>
    <recommendedName>
        <fullName evidence="4">Regulatory protein</fullName>
    </recommendedName>
</protein>
<proteinExistence type="predicted"/>
<keyword evidence="3" id="KW-1185">Reference proteome</keyword>
<evidence type="ECO:0000313" key="3">
    <source>
        <dbReference type="Proteomes" id="UP000234525"/>
    </source>
</evidence>
<dbReference type="EMBL" id="FXZB01000016">
    <property type="protein sequence ID" value="SMX87049.1"/>
    <property type="molecule type" value="Genomic_DNA"/>
</dbReference>
<name>A0A2H1JHW6_BREAU</name>
<dbReference type="Proteomes" id="UP000234525">
    <property type="component" value="Unassembled WGS sequence"/>
</dbReference>
<accession>A0A2H1JHW6</accession>
<evidence type="ECO:0000256" key="1">
    <source>
        <dbReference type="SAM" id="MobiDB-lite"/>
    </source>
</evidence>
<evidence type="ECO:0000313" key="2">
    <source>
        <dbReference type="EMBL" id="SMX87049.1"/>
    </source>
</evidence>
<sequence length="120" mass="12102">MRQIPVDQAALGGLVAVGVRPKMIRPDGGQGEPHQKGNADGLPVWSVEVLRRGDAEEASELLNVSVASSTRPEADGPVTFSGLAGIPWNFNGKSGVAFVAAGVSPASGSGRQGSKPGAEG</sequence>
<evidence type="ECO:0008006" key="4">
    <source>
        <dbReference type="Google" id="ProtNLM"/>
    </source>
</evidence>
<dbReference type="AlphaFoldDB" id="A0A2H1JHW6"/>
<feature type="region of interest" description="Disordered" evidence="1">
    <location>
        <begin position="23"/>
        <end position="42"/>
    </location>
</feature>